<name>A0A562QTX1_9BRAD</name>
<comment type="caution">
    <text evidence="1">The sequence shown here is derived from an EMBL/GenBank/DDBJ whole genome shotgun (WGS) entry which is preliminary data.</text>
</comment>
<organism evidence="1 2">
    <name type="scientific">Bradyrhizobium huanghuaihaiense</name>
    <dbReference type="NCBI Taxonomy" id="990078"/>
    <lineage>
        <taxon>Bacteria</taxon>
        <taxon>Pseudomonadati</taxon>
        <taxon>Pseudomonadota</taxon>
        <taxon>Alphaproteobacteria</taxon>
        <taxon>Hyphomicrobiales</taxon>
        <taxon>Nitrobacteraceae</taxon>
        <taxon>Bradyrhizobium</taxon>
    </lineage>
</organism>
<protein>
    <submittedName>
        <fullName evidence="1">Uncharacterized protein</fullName>
    </submittedName>
</protein>
<reference evidence="1 2" key="1">
    <citation type="journal article" date="2015" name="Stand. Genomic Sci.">
        <title>Genomic Encyclopedia of Bacterial and Archaeal Type Strains, Phase III: the genomes of soil and plant-associated and newly described type strains.</title>
        <authorList>
            <person name="Whitman W.B."/>
            <person name="Woyke T."/>
            <person name="Klenk H.P."/>
            <person name="Zhou Y."/>
            <person name="Lilburn T.G."/>
            <person name="Beck B.J."/>
            <person name="De Vos P."/>
            <person name="Vandamme P."/>
            <person name="Eisen J.A."/>
            <person name="Garrity G."/>
            <person name="Hugenholtz P."/>
            <person name="Kyrpides N.C."/>
        </authorList>
    </citation>
    <scope>NUCLEOTIDE SEQUENCE [LARGE SCALE GENOMIC DNA]</scope>
    <source>
        <strain evidence="1 2">CGMCC 1.10948</strain>
    </source>
</reference>
<dbReference type="Proteomes" id="UP000316291">
    <property type="component" value="Unassembled WGS sequence"/>
</dbReference>
<evidence type="ECO:0000313" key="1">
    <source>
        <dbReference type="EMBL" id="TWI60261.1"/>
    </source>
</evidence>
<sequence length="282" mass="31917">MLSLATVAKIVKTRRKIAWLDNTLVKHPNVRIHVSGDCRNDCDRLALSAGTRTVEQDEIDELGYTSDARLPLEPWRPITREEHVLLASKTRPQFSDNFINVFKLPPILDSQRDLIARNDEGTIRDQIVRPLSSLCHFGEPLHVIGVGIRPPNARTLTTDHRTGKRVGLHVDSWDGIDLCARRRATNRLCLNIGESDRFFLFLPYLLTEIVQIVNAGLDESPMKSFEQTFMERYANVPVIRCRLSPGEAYIAPTENLIHDASSEGEKTADVNFTIRGEIELLQ</sequence>
<dbReference type="EMBL" id="VLLA01000035">
    <property type="protein sequence ID" value="TWI60261.1"/>
    <property type="molecule type" value="Genomic_DNA"/>
</dbReference>
<evidence type="ECO:0000313" key="2">
    <source>
        <dbReference type="Proteomes" id="UP000316291"/>
    </source>
</evidence>
<dbReference type="AlphaFoldDB" id="A0A562QTX1"/>
<keyword evidence="2" id="KW-1185">Reference proteome</keyword>
<proteinExistence type="predicted"/>
<gene>
    <name evidence="1" type="ORF">IQ16_07759</name>
</gene>
<accession>A0A562QTX1</accession>